<sequence>MRKLSSLTVPTMRHLSVTSAWRIGVLGILVMASTAHGAVLYDEDFEDGSTDWSSGTIISDPSDPNNNYLNFGSGGSYSWLGGQRNDIGPTWMSSVDVFLDPASAANGNYGFEFTQAITDVDDNPYRQDNLFHVGAYQIRPASQGSPASYALGVTVPNPHHSTSSEGNDPSYYVQQAYNNDDPLFTVTAANWYTFSWEFSPTQNDEVLVDWSMYDADGNEVLDYESTSVLSAAEMGGNSYMWFIGASSYYDSLSIDNVRLTSPDAAVPEPATMSLLGLGLLGALGGLTARRREKTHIAQ</sequence>
<dbReference type="HOGENOM" id="CLU_933637_0_0_6"/>
<dbReference type="NCBIfam" id="TIGR02595">
    <property type="entry name" value="PEP_CTERM"/>
    <property type="match status" value="1"/>
</dbReference>
<name>H8Z3U0_9GAMM</name>
<gene>
    <name evidence="2" type="ORF">Thi970DRAFT_04778</name>
</gene>
<evidence type="ECO:0000259" key="1">
    <source>
        <dbReference type="Pfam" id="PF07589"/>
    </source>
</evidence>
<keyword evidence="3" id="KW-1185">Reference proteome</keyword>
<dbReference type="Pfam" id="PF07589">
    <property type="entry name" value="PEP-CTERM"/>
    <property type="match status" value="1"/>
</dbReference>
<evidence type="ECO:0000313" key="3">
    <source>
        <dbReference type="Proteomes" id="UP000002964"/>
    </source>
</evidence>
<dbReference type="STRING" id="631362.Thi970DRAFT_04778"/>
<protein>
    <submittedName>
        <fullName evidence="2">PEP-CTERM putative exosortase interaction domain-containing protein</fullName>
    </submittedName>
</protein>
<evidence type="ECO:0000313" key="2">
    <source>
        <dbReference type="EMBL" id="EIC21092.1"/>
    </source>
</evidence>
<dbReference type="Proteomes" id="UP000002964">
    <property type="component" value="Unassembled WGS sequence"/>
</dbReference>
<reference evidence="2 3" key="2">
    <citation type="submission" date="2011-11" db="EMBL/GenBank/DDBJ databases">
        <authorList>
            <consortium name="US DOE Joint Genome Institute"/>
            <person name="Lucas S."/>
            <person name="Han J."/>
            <person name="Lapidus A."/>
            <person name="Cheng J.-F."/>
            <person name="Goodwin L."/>
            <person name="Pitluck S."/>
            <person name="Peters L."/>
            <person name="Ovchinnikova G."/>
            <person name="Zhang X."/>
            <person name="Detter J.C."/>
            <person name="Han C."/>
            <person name="Tapia R."/>
            <person name="Land M."/>
            <person name="Hauser L."/>
            <person name="Kyrpides N."/>
            <person name="Ivanova N."/>
            <person name="Pagani I."/>
            <person name="Vogl K."/>
            <person name="Liu Z."/>
            <person name="Overmann J."/>
            <person name="Frigaard N.-U."/>
            <person name="Bryant D."/>
            <person name="Woyke T."/>
        </authorList>
    </citation>
    <scope>NUCLEOTIDE SEQUENCE [LARGE SCALE GENOMIC DNA]</scope>
    <source>
        <strain evidence="2 3">970</strain>
    </source>
</reference>
<proteinExistence type="predicted"/>
<organism evidence="2 3">
    <name type="scientific">Thiorhodovibrio frisius</name>
    <dbReference type="NCBI Taxonomy" id="631362"/>
    <lineage>
        <taxon>Bacteria</taxon>
        <taxon>Pseudomonadati</taxon>
        <taxon>Pseudomonadota</taxon>
        <taxon>Gammaproteobacteria</taxon>
        <taxon>Chromatiales</taxon>
        <taxon>Chromatiaceae</taxon>
        <taxon>Thiorhodovibrio</taxon>
    </lineage>
</organism>
<feature type="domain" description="Ice-binding protein C-terminal" evidence="1">
    <location>
        <begin position="265"/>
        <end position="290"/>
    </location>
</feature>
<dbReference type="AlphaFoldDB" id="H8Z3U0"/>
<dbReference type="InterPro" id="IPR013424">
    <property type="entry name" value="Ice-binding_C"/>
</dbReference>
<reference evidence="3" key="1">
    <citation type="submission" date="2011-06" db="EMBL/GenBank/DDBJ databases">
        <authorList>
            <consortium name="US DOE Joint Genome Institute (JGI-PGF)"/>
            <person name="Lucas S."/>
            <person name="Han J."/>
            <person name="Lapidus A."/>
            <person name="Cheng J.-F."/>
            <person name="Goodwin L."/>
            <person name="Pitluck S."/>
            <person name="Peters L."/>
            <person name="Land M.L."/>
            <person name="Hauser L."/>
            <person name="Vogl K."/>
            <person name="Liu Z."/>
            <person name="Overmann J."/>
            <person name="Frigaard N.-U."/>
            <person name="Bryant D.A."/>
            <person name="Woyke T.J."/>
        </authorList>
    </citation>
    <scope>NUCLEOTIDE SEQUENCE [LARGE SCALE GENOMIC DNA]</scope>
    <source>
        <strain evidence="3">970</strain>
    </source>
</reference>
<dbReference type="EMBL" id="JH603170">
    <property type="protein sequence ID" value="EIC21092.1"/>
    <property type="molecule type" value="Genomic_DNA"/>
</dbReference>
<accession>H8Z3U0</accession>